<dbReference type="AlphaFoldDB" id="M3A7A1"/>
<evidence type="ECO:0000313" key="2">
    <source>
        <dbReference type="Proteomes" id="UP000011744"/>
    </source>
</evidence>
<comment type="caution">
    <text evidence="1">The sequence shown here is derived from an EMBL/GenBank/DDBJ whole genome shotgun (WGS) entry which is preliminary data.</text>
</comment>
<protein>
    <submittedName>
        <fullName evidence="1">Uncharacterized protein</fullName>
    </submittedName>
</protein>
<dbReference type="EMBL" id="AONQ01000057">
    <property type="protein sequence ID" value="EME68648.1"/>
    <property type="molecule type" value="Genomic_DNA"/>
</dbReference>
<dbReference type="Proteomes" id="UP000011744">
    <property type="component" value="Unassembled WGS sequence"/>
</dbReference>
<organism evidence="1 2">
    <name type="scientific">Paramagnetospirillum caucaseum</name>
    <dbReference type="NCBI Taxonomy" id="1244869"/>
    <lineage>
        <taxon>Bacteria</taxon>
        <taxon>Pseudomonadati</taxon>
        <taxon>Pseudomonadota</taxon>
        <taxon>Alphaproteobacteria</taxon>
        <taxon>Rhodospirillales</taxon>
        <taxon>Magnetospirillaceae</taxon>
        <taxon>Paramagnetospirillum</taxon>
    </lineage>
</organism>
<dbReference type="PATRIC" id="fig|1244869.3.peg.3496"/>
<gene>
    <name evidence="1" type="ORF">H261_17428</name>
</gene>
<sequence length="64" mass="7389">MTHFLRPHDPWCHGEPRLVDVMEDPIVLAVMERDGLIPDEVWPLMLEARSRLGRRLCKVVTLAA</sequence>
<dbReference type="RefSeq" id="WP_008620040.1">
    <property type="nucleotide sequence ID" value="NZ_AONQ01000057.1"/>
</dbReference>
<name>M3A7A1_9PROT</name>
<accession>M3A7A1</accession>
<proteinExistence type="predicted"/>
<dbReference type="eggNOG" id="ENOG5033EJ7">
    <property type="taxonomic scope" value="Bacteria"/>
</dbReference>
<evidence type="ECO:0000313" key="1">
    <source>
        <dbReference type="EMBL" id="EME68648.1"/>
    </source>
</evidence>
<keyword evidence="2" id="KW-1185">Reference proteome</keyword>
<dbReference type="STRING" id="1244869.H261_17428"/>
<reference evidence="1 2" key="1">
    <citation type="journal article" date="2014" name="Genome Announc.">
        <title>Draft Genome Sequence of Magnetospirillum sp. Strain SO-1, a Freshwater Magnetotactic Bacterium Isolated from the Ol'khovka River, Russia.</title>
        <authorList>
            <person name="Grouzdev D.S."/>
            <person name="Dziuba M.V."/>
            <person name="Sukhacheva M.S."/>
            <person name="Mardanov A.V."/>
            <person name="Beletskiy A.V."/>
            <person name="Kuznetsov B.B."/>
            <person name="Skryabin K.G."/>
        </authorList>
    </citation>
    <scope>NUCLEOTIDE SEQUENCE [LARGE SCALE GENOMIC DNA]</scope>
    <source>
        <strain evidence="1 2">SO-1</strain>
    </source>
</reference>
<dbReference type="OrthoDB" id="7360359at2"/>